<dbReference type="SUPFAM" id="SSF52833">
    <property type="entry name" value="Thioredoxin-like"/>
    <property type="match status" value="1"/>
</dbReference>
<evidence type="ECO:0000256" key="1">
    <source>
        <dbReference type="PROSITE-ProRule" id="PRU01282"/>
    </source>
</evidence>
<accession>A0AA46TVN6</accession>
<reference evidence="2" key="1">
    <citation type="submission" date="2022-10" db="EMBL/GenBank/DDBJ databases">
        <title>Genome assembly of Lactococcus garvieae isolates from cricket gut.</title>
        <authorList>
            <person name="Luecke A.R."/>
            <person name="Brown A.M.V."/>
            <person name="Wakeman C.A."/>
        </authorList>
    </citation>
    <scope>NUCLEOTIDE SEQUENCE</scope>
    <source>
        <strain evidence="2">Alexii-11_2</strain>
    </source>
</reference>
<evidence type="ECO:0000313" key="2">
    <source>
        <dbReference type="EMBL" id="UYT10360.1"/>
    </source>
</evidence>
<sequence length="95" mass="11158">MTREELMHIVSLSEFGFAELIVRKTARATNARAFIMKLSFKETSDFFLENLILLRAPLIVGENKLQIGYPDQEIRQFIPRKKRKLKRGDYEKSIL</sequence>
<gene>
    <name evidence="2" type="ORF">OF801_10560</name>
</gene>
<dbReference type="Pfam" id="PF03960">
    <property type="entry name" value="ArsC"/>
    <property type="match status" value="1"/>
</dbReference>
<dbReference type="InterPro" id="IPR036249">
    <property type="entry name" value="Thioredoxin-like_sf"/>
</dbReference>
<dbReference type="RefSeq" id="WP_264308214.1">
    <property type="nucleotide sequence ID" value="NZ_CP109635.1"/>
</dbReference>
<protein>
    <recommendedName>
        <fullName evidence="4">Regulatory protein Spx</fullName>
    </recommendedName>
</protein>
<comment type="similarity">
    <text evidence="1">Belongs to the ArsC family.</text>
</comment>
<proteinExistence type="inferred from homology"/>
<evidence type="ECO:0008006" key="4">
    <source>
        <dbReference type="Google" id="ProtNLM"/>
    </source>
</evidence>
<dbReference type="Gene3D" id="3.40.30.10">
    <property type="entry name" value="Glutaredoxin"/>
    <property type="match status" value="1"/>
</dbReference>
<organism evidence="2 3">
    <name type="scientific">Lactococcus garvieae</name>
    <dbReference type="NCBI Taxonomy" id="1363"/>
    <lineage>
        <taxon>Bacteria</taxon>
        <taxon>Bacillati</taxon>
        <taxon>Bacillota</taxon>
        <taxon>Bacilli</taxon>
        <taxon>Lactobacillales</taxon>
        <taxon>Streptococcaceae</taxon>
        <taxon>Lactococcus</taxon>
    </lineage>
</organism>
<dbReference type="PROSITE" id="PS51353">
    <property type="entry name" value="ARSC"/>
    <property type="match status" value="1"/>
</dbReference>
<evidence type="ECO:0000313" key="3">
    <source>
        <dbReference type="Proteomes" id="UP001164042"/>
    </source>
</evidence>
<name>A0AA46TVN6_9LACT</name>
<dbReference type="Proteomes" id="UP001164042">
    <property type="component" value="Chromosome"/>
</dbReference>
<dbReference type="AlphaFoldDB" id="A0AA46TVN6"/>
<dbReference type="InterPro" id="IPR006660">
    <property type="entry name" value="Arsenate_reductase-like"/>
</dbReference>
<dbReference type="EMBL" id="CP109635">
    <property type="protein sequence ID" value="UYT10360.1"/>
    <property type="molecule type" value="Genomic_DNA"/>
</dbReference>